<keyword evidence="1" id="KW-1133">Transmembrane helix</keyword>
<sequence length="330" mass="35028">MRDAIDDLLDEALREIHRSAPEMSEQTFEEGRAWLLSSDAEGAGVRVTEPRPKRRRAWLLVAAAATVVIGLVAVLVVENHSPPGTASATAPLVDQLSPASRRLNQLADQTSQHPEPPLRPGQYRYTIETQQIMQPVKGGQLTAELWVPGDRSSDWMIRVKPFADKAPTVVRAPCGSVDAARRAACTSLLPGYVLLDQPHDPHGMLDELRREASKAGSSDDAGLFTIAVRLLGSGTLAVDSRAALYRALAALPTLTATDGVPNLAGQRGLALRVTVPSKAASEILVDPDNGQFIGLRQLAGDALAPMVPVGEVQSISSISTAVVNGIGETP</sequence>
<accession>A0A5B2XI17</accession>
<protein>
    <submittedName>
        <fullName evidence="2">Uncharacterized protein</fullName>
    </submittedName>
</protein>
<evidence type="ECO:0000313" key="2">
    <source>
        <dbReference type="EMBL" id="KAA2262362.1"/>
    </source>
</evidence>
<name>A0A5B2XI17_9PSEU</name>
<dbReference type="RefSeq" id="WP_149849944.1">
    <property type="nucleotide sequence ID" value="NZ_VUOB01000022.1"/>
</dbReference>
<evidence type="ECO:0000256" key="1">
    <source>
        <dbReference type="SAM" id="Phobius"/>
    </source>
</evidence>
<dbReference type="OrthoDB" id="3701229at2"/>
<dbReference type="Proteomes" id="UP000323454">
    <property type="component" value="Unassembled WGS sequence"/>
</dbReference>
<comment type="caution">
    <text evidence="2">The sequence shown here is derived from an EMBL/GenBank/DDBJ whole genome shotgun (WGS) entry which is preliminary data.</text>
</comment>
<reference evidence="2 3" key="1">
    <citation type="submission" date="2019-09" db="EMBL/GenBank/DDBJ databases">
        <title>Goodfellowia gen. nov., a new genus of the Pseudonocardineae related to Actinoalloteichus, containing Goodfellowia coeruleoviolacea gen. nov., comb. nov. gen. nov., comb. nov.</title>
        <authorList>
            <person name="Labeda D."/>
        </authorList>
    </citation>
    <scope>NUCLEOTIDE SEQUENCE [LARGE SCALE GENOMIC DNA]</scope>
    <source>
        <strain evidence="2 3">AN110305</strain>
    </source>
</reference>
<organism evidence="2 3">
    <name type="scientific">Solihabitans fulvus</name>
    <dbReference type="NCBI Taxonomy" id="1892852"/>
    <lineage>
        <taxon>Bacteria</taxon>
        <taxon>Bacillati</taxon>
        <taxon>Actinomycetota</taxon>
        <taxon>Actinomycetes</taxon>
        <taxon>Pseudonocardiales</taxon>
        <taxon>Pseudonocardiaceae</taxon>
        <taxon>Solihabitans</taxon>
    </lineage>
</organism>
<proteinExistence type="predicted"/>
<evidence type="ECO:0000313" key="3">
    <source>
        <dbReference type="Proteomes" id="UP000323454"/>
    </source>
</evidence>
<dbReference type="NCBIfam" id="NF038083">
    <property type="entry name" value="CU044_5270_fam"/>
    <property type="match status" value="1"/>
</dbReference>
<dbReference type="AlphaFoldDB" id="A0A5B2XI17"/>
<gene>
    <name evidence="2" type="ORF">F0L68_13920</name>
</gene>
<feature type="transmembrane region" description="Helical" evidence="1">
    <location>
        <begin position="57"/>
        <end position="77"/>
    </location>
</feature>
<keyword evidence="1" id="KW-0812">Transmembrane</keyword>
<dbReference type="EMBL" id="VUOB01000022">
    <property type="protein sequence ID" value="KAA2262362.1"/>
    <property type="molecule type" value="Genomic_DNA"/>
</dbReference>
<dbReference type="InterPro" id="IPR047789">
    <property type="entry name" value="CU044_5270-like"/>
</dbReference>
<reference evidence="2 3" key="2">
    <citation type="submission" date="2019-09" db="EMBL/GenBank/DDBJ databases">
        <authorList>
            <person name="Jin C."/>
        </authorList>
    </citation>
    <scope>NUCLEOTIDE SEQUENCE [LARGE SCALE GENOMIC DNA]</scope>
    <source>
        <strain evidence="2 3">AN110305</strain>
    </source>
</reference>
<keyword evidence="1" id="KW-0472">Membrane</keyword>
<keyword evidence="3" id="KW-1185">Reference proteome</keyword>